<proteinExistence type="predicted"/>
<dbReference type="Pfam" id="PF16363">
    <property type="entry name" value="GDP_Man_Dehyd"/>
    <property type="match status" value="1"/>
</dbReference>
<dbReference type="InterPro" id="IPR036291">
    <property type="entry name" value="NAD(P)-bd_dom_sf"/>
</dbReference>
<evidence type="ECO:0000313" key="3">
    <source>
        <dbReference type="Proteomes" id="UP000594688"/>
    </source>
</evidence>
<dbReference type="EMBL" id="CP048685">
    <property type="protein sequence ID" value="QPJ61172.1"/>
    <property type="molecule type" value="Genomic_DNA"/>
</dbReference>
<organism evidence="2 3">
    <name type="scientific">Candidatus Nitronauta litoralis</name>
    <dbReference type="NCBI Taxonomy" id="2705533"/>
    <lineage>
        <taxon>Bacteria</taxon>
        <taxon>Pseudomonadati</taxon>
        <taxon>Nitrospinota/Tectimicrobiota group</taxon>
        <taxon>Nitrospinota</taxon>
        <taxon>Nitrospinia</taxon>
        <taxon>Nitrospinales</taxon>
        <taxon>Nitrospinaceae</taxon>
        <taxon>Candidatus Nitronauta</taxon>
    </lineage>
</organism>
<accession>A0A7T0BUC5</accession>
<dbReference type="PRINTS" id="PR01713">
    <property type="entry name" value="NUCEPIMERASE"/>
</dbReference>
<dbReference type="AlphaFoldDB" id="A0A7T0BUC5"/>
<feature type="domain" description="NAD(P)-binding" evidence="1">
    <location>
        <begin position="30"/>
        <end position="275"/>
    </location>
</feature>
<dbReference type="Gene3D" id="3.40.50.720">
    <property type="entry name" value="NAD(P)-binding Rossmann-like Domain"/>
    <property type="match status" value="1"/>
</dbReference>
<protein>
    <submittedName>
        <fullName evidence="2">NAD-dependent epimerase/dehydratase family protein</fullName>
    </submittedName>
</protein>
<dbReference type="PANTHER" id="PTHR43000">
    <property type="entry name" value="DTDP-D-GLUCOSE 4,6-DEHYDRATASE-RELATED"/>
    <property type="match status" value="1"/>
</dbReference>
<evidence type="ECO:0000259" key="1">
    <source>
        <dbReference type="Pfam" id="PF16363"/>
    </source>
</evidence>
<evidence type="ECO:0000313" key="2">
    <source>
        <dbReference type="EMBL" id="QPJ61172.1"/>
    </source>
</evidence>
<name>A0A7T0BUC5_9BACT</name>
<dbReference type="InterPro" id="IPR016040">
    <property type="entry name" value="NAD(P)-bd_dom"/>
</dbReference>
<dbReference type="SUPFAM" id="SSF51735">
    <property type="entry name" value="NAD(P)-binding Rossmann-fold domains"/>
    <property type="match status" value="1"/>
</dbReference>
<reference evidence="2 3" key="1">
    <citation type="submission" date="2020-02" db="EMBL/GenBank/DDBJ databases">
        <title>Genomic and physiological characterization of two novel Nitrospinaceae genera.</title>
        <authorList>
            <person name="Mueller A.J."/>
            <person name="Jung M.-Y."/>
            <person name="Strachan C.R."/>
            <person name="Herbold C.W."/>
            <person name="Kirkegaard R.H."/>
            <person name="Daims H."/>
        </authorList>
    </citation>
    <scope>NUCLEOTIDE SEQUENCE [LARGE SCALE GENOMIC DNA]</scope>
    <source>
        <strain evidence="2">EB</strain>
    </source>
</reference>
<sequence length="282" mass="31429">MNLVTGAAGFLGRALMSALETRNIPAMGVDIKDGDIADPAFLKTLPEKLDRVFHLAAQTYVPDSWERPQDFIRTNALGTGNILQHCVKNKTPVTLISGYLYGTPEQLPIPESHPLTAGNPYGLSKKLAEEMGEFYHRVHNVPITIIRPFNIYGPGQNIKFLIPTIIDQVLNGDKVEILDLAPKRDFLFYEDLVEALILTRDCTGGLEKFNIGSGYSIDVKEVIDTIQRVAGTDKPVHSKEIRRQNEVMDVVADITRAKTQLGWTPRHSFEDGIRKIIKNPAQ</sequence>
<dbReference type="KEGG" id="nli:G3M70_04420"/>
<gene>
    <name evidence="2" type="ORF">G3M70_04420</name>
</gene>
<dbReference type="Proteomes" id="UP000594688">
    <property type="component" value="Chromosome"/>
</dbReference>